<sequence length="552" mass="61691">MTKRAVIHVENTENLVEFAEFLVSEGWIILSANKTEEILKKQKLPVTRENSLSENNMVKADTYKLIRRLMMTKYHEEDEPYISHPDAEDNNIFIVCMNMLPSINTSIVSKQFDNQLYPKNFFVTTTLRCAFANYENLLILTDPNDYKEAMIQLRTGNISKDFRTYLAAKALNLVSAFDAGLSASILQSSKYNELFMNYMMLPFKRELQLHYGMNAQQEAYFYKSPSEEGSVGNFLKYQAKDLTYTLVNDISYAWRQINTLFALLKDQLTVKSTNSDGYEFTTQFTPLTGTVFSLAVKFGTILGASHATNVLDSFKATFTYDAVTTTDTVFACSSVINTEAAEEIVKGNFAAIVAPSFTTEAKQILSQNKKTKLVPSAKVTNINLEARFINGGLLVQTQDNTLFNQWKVRTKNRPSQIQTDELVFGMLLAMGARSYSAVLLKQNSICGISQGCTSEKRAIDGVLYEAIKFSERASGIVGDQSEISKEIDTSNIGEILVCDGAIPFCETTKKLIDSGVKAILQTGGTASDEEFIDYCNEHGVVMVFTGMTHLSF</sequence>
<dbReference type="GO" id="GO:0005829">
    <property type="term" value="C:cytosol"/>
    <property type="evidence" value="ECO:0007669"/>
    <property type="project" value="TreeGrafter"/>
</dbReference>
<dbReference type="InterPro" id="IPR024051">
    <property type="entry name" value="AICAR_Tfase_dup_dom_sf"/>
</dbReference>
<protein>
    <submittedName>
        <fullName evidence="1">Phosphoribosylaminoimidazolecarboxamide formyltransferase / IMP cyclohydrolase</fullName>
    </submittedName>
</protein>
<organism evidence="1 2">
    <name type="scientific">Treponema bryantii</name>
    <dbReference type="NCBI Taxonomy" id="163"/>
    <lineage>
        <taxon>Bacteria</taxon>
        <taxon>Pseudomonadati</taxon>
        <taxon>Spirochaetota</taxon>
        <taxon>Spirochaetia</taxon>
        <taxon>Spirochaetales</taxon>
        <taxon>Treponemataceae</taxon>
        <taxon>Treponema</taxon>
    </lineage>
</organism>
<dbReference type="STRING" id="163.SAMN04487775_106201"/>
<dbReference type="RefSeq" id="WP_177177709.1">
    <property type="nucleotide sequence ID" value="NZ_FOFU01000002.1"/>
</dbReference>
<name>A0A1H9C2M8_9SPIR</name>
<dbReference type="AlphaFoldDB" id="A0A1H9C2M8"/>
<proteinExistence type="predicted"/>
<dbReference type="InterPro" id="IPR036914">
    <property type="entry name" value="MGS-like_dom_sf"/>
</dbReference>
<dbReference type="GO" id="GO:0006189">
    <property type="term" value="P:'de novo' IMP biosynthetic process"/>
    <property type="evidence" value="ECO:0007669"/>
    <property type="project" value="TreeGrafter"/>
</dbReference>
<dbReference type="Pfam" id="PF01808">
    <property type="entry name" value="AICARFT_IMPCHas"/>
    <property type="match status" value="1"/>
</dbReference>
<dbReference type="Proteomes" id="UP000182360">
    <property type="component" value="Unassembled WGS sequence"/>
</dbReference>
<evidence type="ECO:0000313" key="1">
    <source>
        <dbReference type="EMBL" id="SEP95083.1"/>
    </source>
</evidence>
<keyword evidence="1" id="KW-0378">Hydrolase</keyword>
<dbReference type="SMART" id="SM00798">
    <property type="entry name" value="AICARFT_IMPCHas"/>
    <property type="match status" value="1"/>
</dbReference>
<dbReference type="PANTHER" id="PTHR11692">
    <property type="entry name" value="BIFUNCTIONAL PURINE BIOSYNTHESIS PROTEIN PURH"/>
    <property type="match status" value="1"/>
</dbReference>
<dbReference type="GO" id="GO:0004643">
    <property type="term" value="F:phosphoribosylaminoimidazolecarboxamide formyltransferase activity"/>
    <property type="evidence" value="ECO:0007669"/>
    <property type="project" value="InterPro"/>
</dbReference>
<reference evidence="1 2" key="1">
    <citation type="submission" date="2016-10" db="EMBL/GenBank/DDBJ databases">
        <authorList>
            <person name="de Groot N.N."/>
        </authorList>
    </citation>
    <scope>NUCLEOTIDE SEQUENCE [LARGE SCALE GENOMIC DNA]</scope>
    <source>
        <strain evidence="1 2">B25</strain>
    </source>
</reference>
<dbReference type="SUPFAM" id="SSF52335">
    <property type="entry name" value="Methylglyoxal synthase-like"/>
    <property type="match status" value="1"/>
</dbReference>
<dbReference type="SUPFAM" id="SSF53927">
    <property type="entry name" value="Cytidine deaminase-like"/>
    <property type="match status" value="1"/>
</dbReference>
<keyword evidence="1" id="KW-0808">Transferase</keyword>
<dbReference type="PANTHER" id="PTHR11692:SF0">
    <property type="entry name" value="BIFUNCTIONAL PURINE BIOSYNTHESIS PROTEIN ATIC"/>
    <property type="match status" value="1"/>
</dbReference>
<dbReference type="Gene3D" id="3.40.50.1380">
    <property type="entry name" value="Methylglyoxal synthase-like domain"/>
    <property type="match status" value="1"/>
</dbReference>
<dbReference type="InterPro" id="IPR002695">
    <property type="entry name" value="PurH-like"/>
</dbReference>
<accession>A0A1H9C2M8</accession>
<dbReference type="GO" id="GO:0003937">
    <property type="term" value="F:IMP cyclohydrolase activity"/>
    <property type="evidence" value="ECO:0007669"/>
    <property type="project" value="InterPro"/>
</dbReference>
<evidence type="ECO:0000313" key="2">
    <source>
        <dbReference type="Proteomes" id="UP000182360"/>
    </source>
</evidence>
<keyword evidence="2" id="KW-1185">Reference proteome</keyword>
<gene>
    <name evidence="1" type="ORF">SAMN04487977_10215</name>
</gene>
<dbReference type="EMBL" id="FOFU01000002">
    <property type="protein sequence ID" value="SEP95083.1"/>
    <property type="molecule type" value="Genomic_DNA"/>
</dbReference>
<dbReference type="InterPro" id="IPR016193">
    <property type="entry name" value="Cytidine_deaminase-like"/>
</dbReference>
<dbReference type="Gene3D" id="3.40.140.20">
    <property type="match status" value="2"/>
</dbReference>